<organism evidence="2 3">
    <name type="scientific">Lupinus angustifolius</name>
    <name type="common">Narrow-leaved blue lupine</name>
    <dbReference type="NCBI Taxonomy" id="3871"/>
    <lineage>
        <taxon>Eukaryota</taxon>
        <taxon>Viridiplantae</taxon>
        <taxon>Streptophyta</taxon>
        <taxon>Embryophyta</taxon>
        <taxon>Tracheophyta</taxon>
        <taxon>Spermatophyta</taxon>
        <taxon>Magnoliopsida</taxon>
        <taxon>eudicotyledons</taxon>
        <taxon>Gunneridae</taxon>
        <taxon>Pentapetalae</taxon>
        <taxon>rosids</taxon>
        <taxon>fabids</taxon>
        <taxon>Fabales</taxon>
        <taxon>Fabaceae</taxon>
        <taxon>Papilionoideae</taxon>
        <taxon>50 kb inversion clade</taxon>
        <taxon>genistoids sensu lato</taxon>
        <taxon>core genistoids</taxon>
        <taxon>Genisteae</taxon>
        <taxon>Lupinus</taxon>
    </lineage>
</organism>
<evidence type="ECO:0000256" key="1">
    <source>
        <dbReference type="SAM" id="MobiDB-lite"/>
    </source>
</evidence>
<comment type="caution">
    <text evidence="2">The sequence shown here is derived from an EMBL/GenBank/DDBJ whole genome shotgun (WGS) entry which is preliminary data.</text>
</comment>
<dbReference type="Proteomes" id="UP000188354">
    <property type="component" value="Unassembled WGS sequence"/>
</dbReference>
<protein>
    <recommendedName>
        <fullName evidence="4">C2H2-type domain-containing protein</fullName>
    </recommendedName>
</protein>
<evidence type="ECO:0000313" key="3">
    <source>
        <dbReference type="Proteomes" id="UP000188354"/>
    </source>
</evidence>
<sequence length="494" mass="55246">MATDLREQAARKILRAVRSQGHPYVELRSNGKKFIYFCTLCLAPCYSDSVLYDHLKGNLHKQRLDSAKVTLLGQNPWPFNDGIVFFDTSSENDKDWGRASDNQSRFLKFSDNSDGNGLAIVNFVEGVQSDAQPRSTKEMPDDDDCTLIIPGVLIEDEPVDLKVREVGLGNIAVRFFKIDDAFDGIRRVWCEWLGNENNGQHDGAEVPDHDFAVVIFSYNYALGRIGLLADVKSLLPSDSMPEPENEGDSGRKRKTALSDPEDCNSLSSQCGSSVERFSALSNDTSGLTLTRLISIKAERKELRRKQRLAAEKMCNICQQKMLAGKDVAAFFNLKTRKIACSSRNGSRAFHVFHVSCVIHWILLCEFHIITDRLVLPKVRQGPKKKVVANGNQTRKGKDVEATEAHIKSVFCPECSGSGVMVDGGGRETTNLTISKIFKLKIKACDARKEWIKSPEDLQNCSIGFHFPPQPEEIVQEKVEAINLLRFYRADQPGL</sequence>
<proteinExistence type="predicted"/>
<name>A0A394D6F8_LUPAN</name>
<dbReference type="STRING" id="3871.A0A394D6F8"/>
<dbReference type="AlphaFoldDB" id="A0A394D6F8"/>
<evidence type="ECO:0000313" key="2">
    <source>
        <dbReference type="EMBL" id="OIW18804.1"/>
    </source>
</evidence>
<dbReference type="PANTHER" id="PTHR35497">
    <property type="entry name" value="ACYL-UDP-N-ACETYLGLUCOSAMINE O-ACYLTRANSFERASE"/>
    <property type="match status" value="1"/>
</dbReference>
<dbReference type="KEGG" id="lang:109337177"/>
<accession>A0A394D6F8</accession>
<reference evidence="2 3" key="1">
    <citation type="journal article" date="2017" name="Plant Biotechnol. J.">
        <title>A comprehensive draft genome sequence for lupin (Lupinus angustifolius), an emerging health food: insights into plant-microbe interactions and legume evolution.</title>
        <authorList>
            <person name="Hane J.K."/>
            <person name="Ming Y."/>
            <person name="Kamphuis L.G."/>
            <person name="Nelson M.N."/>
            <person name="Garg G."/>
            <person name="Atkins C.A."/>
            <person name="Bayer P.E."/>
            <person name="Bravo A."/>
            <person name="Bringans S."/>
            <person name="Cannon S."/>
            <person name="Edwards D."/>
            <person name="Foley R."/>
            <person name="Gao L.L."/>
            <person name="Harrison M.J."/>
            <person name="Huang W."/>
            <person name="Hurgobin B."/>
            <person name="Li S."/>
            <person name="Liu C.W."/>
            <person name="McGrath A."/>
            <person name="Morahan G."/>
            <person name="Murray J."/>
            <person name="Weller J."/>
            <person name="Jian J."/>
            <person name="Singh K.B."/>
        </authorList>
    </citation>
    <scope>NUCLEOTIDE SEQUENCE [LARGE SCALE GENOMIC DNA]</scope>
    <source>
        <strain evidence="3">cv. Tanjil</strain>
        <tissue evidence="2">Whole plant</tissue>
    </source>
</reference>
<dbReference type="Gramene" id="OIW18804">
    <property type="protein sequence ID" value="OIW18804"/>
    <property type="gene ID" value="TanjilG_10289"/>
</dbReference>
<evidence type="ECO:0008006" key="4">
    <source>
        <dbReference type="Google" id="ProtNLM"/>
    </source>
</evidence>
<feature type="region of interest" description="Disordered" evidence="1">
    <location>
        <begin position="236"/>
        <end position="268"/>
    </location>
</feature>
<dbReference type="PANTHER" id="PTHR35497:SF1">
    <property type="entry name" value="ACYL-UDP-N-ACETYLGLUCOSAMINE O-ACYLTRANSFERASE"/>
    <property type="match status" value="1"/>
</dbReference>
<keyword evidence="3" id="KW-1185">Reference proteome</keyword>
<dbReference type="EMBL" id="MLAU01001886">
    <property type="protein sequence ID" value="OIW18804.1"/>
    <property type="molecule type" value="Genomic_DNA"/>
</dbReference>
<gene>
    <name evidence="2" type="ORF">TanjilG_10289</name>
</gene>
<dbReference type="OrthoDB" id="1876367at2759"/>